<gene>
    <name evidence="2" type="ORF">K8V81_12680</name>
</gene>
<keyword evidence="1" id="KW-0812">Transmembrane</keyword>
<evidence type="ECO:0000256" key="1">
    <source>
        <dbReference type="SAM" id="Phobius"/>
    </source>
</evidence>
<sequence>MSYQPQVPLKDRSSIQTSAIVLIAVGFLCGGTIPAIFGIIALVQLDTDPYMAQKMNKVGWIIFWVTFALIVLFLIVYVVFMVLIFGMATLPFLMGG</sequence>
<reference evidence="2" key="2">
    <citation type="submission" date="2021-09" db="EMBL/GenBank/DDBJ databases">
        <authorList>
            <person name="Gilroy R."/>
        </authorList>
    </citation>
    <scope>NUCLEOTIDE SEQUENCE</scope>
    <source>
        <strain evidence="2">ChiGjej5B5-22894</strain>
    </source>
</reference>
<feature type="transmembrane region" description="Helical" evidence="1">
    <location>
        <begin position="61"/>
        <end position="94"/>
    </location>
</feature>
<dbReference type="Proteomes" id="UP000742460">
    <property type="component" value="Unassembled WGS sequence"/>
</dbReference>
<organism evidence="2 3">
    <name type="scientific">Brachybacterium massiliense</name>
    <dbReference type="NCBI Taxonomy" id="1755098"/>
    <lineage>
        <taxon>Bacteria</taxon>
        <taxon>Bacillati</taxon>
        <taxon>Actinomycetota</taxon>
        <taxon>Actinomycetes</taxon>
        <taxon>Micrococcales</taxon>
        <taxon>Dermabacteraceae</taxon>
        <taxon>Brachybacterium</taxon>
    </lineage>
</organism>
<keyword evidence="1" id="KW-0472">Membrane</keyword>
<keyword evidence="1" id="KW-1133">Transmembrane helix</keyword>
<dbReference type="EMBL" id="DYUE01000301">
    <property type="protein sequence ID" value="HJG92568.1"/>
    <property type="molecule type" value="Genomic_DNA"/>
</dbReference>
<evidence type="ECO:0000313" key="2">
    <source>
        <dbReference type="EMBL" id="HJG92568.1"/>
    </source>
</evidence>
<protein>
    <recommendedName>
        <fullName evidence="4">DUF4190 domain-containing protein</fullName>
    </recommendedName>
</protein>
<evidence type="ECO:0000313" key="3">
    <source>
        <dbReference type="Proteomes" id="UP000742460"/>
    </source>
</evidence>
<accession>A0A921MXW8</accession>
<name>A0A921MXW8_9MICO</name>
<comment type="caution">
    <text evidence="2">The sequence shown here is derived from an EMBL/GenBank/DDBJ whole genome shotgun (WGS) entry which is preliminary data.</text>
</comment>
<reference evidence="2" key="1">
    <citation type="journal article" date="2021" name="PeerJ">
        <title>Extensive microbial diversity within the chicken gut microbiome revealed by metagenomics and culture.</title>
        <authorList>
            <person name="Gilroy R."/>
            <person name="Ravi A."/>
            <person name="Getino M."/>
            <person name="Pursley I."/>
            <person name="Horton D.L."/>
            <person name="Alikhan N.F."/>
            <person name="Baker D."/>
            <person name="Gharbi K."/>
            <person name="Hall N."/>
            <person name="Watson M."/>
            <person name="Adriaenssens E.M."/>
            <person name="Foster-Nyarko E."/>
            <person name="Jarju S."/>
            <person name="Secka A."/>
            <person name="Antonio M."/>
            <person name="Oren A."/>
            <person name="Chaudhuri R.R."/>
            <person name="La Ragione R."/>
            <person name="Hildebrand F."/>
            <person name="Pallen M.J."/>
        </authorList>
    </citation>
    <scope>NUCLEOTIDE SEQUENCE</scope>
    <source>
        <strain evidence="2">ChiGjej5B5-22894</strain>
    </source>
</reference>
<dbReference type="AlphaFoldDB" id="A0A921MXW8"/>
<proteinExistence type="predicted"/>
<evidence type="ECO:0008006" key="4">
    <source>
        <dbReference type="Google" id="ProtNLM"/>
    </source>
</evidence>
<feature type="transmembrane region" description="Helical" evidence="1">
    <location>
        <begin position="20"/>
        <end position="41"/>
    </location>
</feature>